<dbReference type="GO" id="GO:0030170">
    <property type="term" value="F:pyridoxal phosphate binding"/>
    <property type="evidence" value="ECO:0007669"/>
    <property type="project" value="InterPro"/>
</dbReference>
<evidence type="ECO:0000256" key="1">
    <source>
        <dbReference type="ARBA" id="ARBA00001933"/>
    </source>
</evidence>
<dbReference type="RefSeq" id="WP_130645873.1">
    <property type="nucleotide sequence ID" value="NZ_PGCL01000001.1"/>
</dbReference>
<dbReference type="GO" id="GO:0006520">
    <property type="term" value="P:amino acid metabolic process"/>
    <property type="evidence" value="ECO:0007669"/>
    <property type="project" value="InterPro"/>
</dbReference>
<dbReference type="Gene3D" id="3.40.640.10">
    <property type="entry name" value="Type I PLP-dependent aspartate aminotransferase-like (Major domain)"/>
    <property type="match status" value="1"/>
</dbReference>
<comment type="caution">
    <text evidence="9">The sequence shown here is derived from an EMBL/GenBank/DDBJ whole genome shotgun (WGS) entry which is preliminary data.</text>
</comment>
<evidence type="ECO:0000256" key="3">
    <source>
        <dbReference type="ARBA" id="ARBA00011738"/>
    </source>
</evidence>
<reference evidence="9 10" key="1">
    <citation type="submission" date="2017-11" db="EMBL/GenBank/DDBJ databases">
        <title>Isolation and Characterization of Methanofollis Species from Methane Seep Offshore SW Taiwan.</title>
        <authorList>
            <person name="Teng N.-H."/>
            <person name="Lai M.-C."/>
            <person name="Chen S.-C."/>
        </authorList>
    </citation>
    <scope>NUCLEOTIDE SEQUENCE [LARGE SCALE GENOMIC DNA]</scope>
    <source>
        <strain evidence="9 10">FWC-SCC2</strain>
    </source>
</reference>
<gene>
    <name evidence="9" type="ORF">CUJ86_01940</name>
</gene>
<keyword evidence="10" id="KW-1185">Reference proteome</keyword>
<comment type="cofactor">
    <cofactor evidence="1 7">
        <name>pyridoxal 5'-phosphate</name>
        <dbReference type="ChEBI" id="CHEBI:597326"/>
    </cofactor>
</comment>
<keyword evidence="5 7" id="KW-0808">Transferase</keyword>
<comment type="subunit">
    <text evidence="3">Homodimer.</text>
</comment>
<evidence type="ECO:0000256" key="2">
    <source>
        <dbReference type="ARBA" id="ARBA00007441"/>
    </source>
</evidence>
<keyword evidence="6" id="KW-0663">Pyridoxal phosphate</keyword>
<feature type="domain" description="Aminotransferase class I/classII large" evidence="8">
    <location>
        <begin position="29"/>
        <end position="377"/>
    </location>
</feature>
<dbReference type="GO" id="GO:0008483">
    <property type="term" value="F:transaminase activity"/>
    <property type="evidence" value="ECO:0007669"/>
    <property type="project" value="UniProtKB-KW"/>
</dbReference>
<keyword evidence="4 7" id="KW-0032">Aminotransferase</keyword>
<dbReference type="Proteomes" id="UP000292580">
    <property type="component" value="Unassembled WGS sequence"/>
</dbReference>
<name>A0A483CYZ8_9EURY</name>
<dbReference type="CDD" id="cd00609">
    <property type="entry name" value="AAT_like"/>
    <property type="match status" value="1"/>
</dbReference>
<evidence type="ECO:0000256" key="4">
    <source>
        <dbReference type="ARBA" id="ARBA00022576"/>
    </source>
</evidence>
<dbReference type="InterPro" id="IPR004838">
    <property type="entry name" value="NHTrfase_class1_PyrdxlP-BS"/>
</dbReference>
<dbReference type="OrthoDB" id="372018at2157"/>
<dbReference type="InterPro" id="IPR050596">
    <property type="entry name" value="AspAT/PAT-like"/>
</dbReference>
<dbReference type="PROSITE" id="PS00105">
    <property type="entry name" value="AA_TRANSFER_CLASS_1"/>
    <property type="match status" value="1"/>
</dbReference>
<proteinExistence type="inferred from homology"/>
<evidence type="ECO:0000256" key="6">
    <source>
        <dbReference type="ARBA" id="ARBA00022898"/>
    </source>
</evidence>
<dbReference type="PANTHER" id="PTHR46383:SF3">
    <property type="entry name" value="ASPARTATE AMINOTRANSFERASE-RELATED"/>
    <property type="match status" value="1"/>
</dbReference>
<evidence type="ECO:0000259" key="8">
    <source>
        <dbReference type="Pfam" id="PF00155"/>
    </source>
</evidence>
<dbReference type="InterPro" id="IPR015422">
    <property type="entry name" value="PyrdxlP-dep_Trfase_small"/>
</dbReference>
<evidence type="ECO:0000256" key="5">
    <source>
        <dbReference type="ARBA" id="ARBA00022679"/>
    </source>
</evidence>
<sequence>MRNIVSERARLIPPSGIRKYFDLCIGMQDVISLGVGEPDYATPWKICEAGIYSIEQGITSYTSNRGYAPLCEALSADLAHRYGLRYSPDAEIIITSGVSEAADIAIRAVVDPGDEVLVIDPGYVSYAPCVTLAGGVPVPLPCRADDRFKITAEGLAERVTERTKAVILNFPNNPTGGVMGRDDYREIADIIVDNDLVLISDEVYSELTYGGTHCSPGTMDDLRERTIVLNGFSKAYAMTGWRIGYLCAPKEICDAALKIHQYVMLCAPVMGQLAALAALREGEEDKDAMVREYRLRRNLFVEGLNRIGLTCHLPEGAFYAFPSVESTGLSDGEFAERLLVEQKVAVVPGSVFGEGGTGHLRCAYAVGREDLSVAIERMGAFIEGLDRR</sequence>
<organism evidence="9 10">
    <name type="scientific">Methanofollis fontis</name>
    <dbReference type="NCBI Taxonomy" id="2052832"/>
    <lineage>
        <taxon>Archaea</taxon>
        <taxon>Methanobacteriati</taxon>
        <taxon>Methanobacteriota</taxon>
        <taxon>Stenosarchaea group</taxon>
        <taxon>Methanomicrobia</taxon>
        <taxon>Methanomicrobiales</taxon>
        <taxon>Methanomicrobiaceae</taxon>
        <taxon>Methanofollis</taxon>
    </lineage>
</organism>
<protein>
    <recommendedName>
        <fullName evidence="7">Aminotransferase</fullName>
        <ecNumber evidence="7">2.6.1.-</ecNumber>
    </recommendedName>
</protein>
<dbReference type="InterPro" id="IPR015421">
    <property type="entry name" value="PyrdxlP-dep_Trfase_major"/>
</dbReference>
<dbReference type="Gene3D" id="3.90.1150.10">
    <property type="entry name" value="Aspartate Aminotransferase, domain 1"/>
    <property type="match status" value="1"/>
</dbReference>
<dbReference type="PANTHER" id="PTHR46383">
    <property type="entry name" value="ASPARTATE AMINOTRANSFERASE"/>
    <property type="match status" value="1"/>
</dbReference>
<dbReference type="InterPro" id="IPR015424">
    <property type="entry name" value="PyrdxlP-dep_Trfase"/>
</dbReference>
<dbReference type="SUPFAM" id="SSF53383">
    <property type="entry name" value="PLP-dependent transferases"/>
    <property type="match status" value="1"/>
</dbReference>
<comment type="similarity">
    <text evidence="2 7">Belongs to the class-I pyridoxal-phosphate-dependent aminotransferase family.</text>
</comment>
<dbReference type="EC" id="2.6.1.-" evidence="7"/>
<evidence type="ECO:0000313" key="10">
    <source>
        <dbReference type="Proteomes" id="UP000292580"/>
    </source>
</evidence>
<dbReference type="FunFam" id="3.40.640.10:FF:000033">
    <property type="entry name" value="Aspartate aminotransferase"/>
    <property type="match status" value="1"/>
</dbReference>
<dbReference type="Pfam" id="PF00155">
    <property type="entry name" value="Aminotran_1_2"/>
    <property type="match status" value="1"/>
</dbReference>
<dbReference type="EMBL" id="PGCL01000001">
    <property type="protein sequence ID" value="TAJ45512.1"/>
    <property type="molecule type" value="Genomic_DNA"/>
</dbReference>
<evidence type="ECO:0000256" key="7">
    <source>
        <dbReference type="RuleBase" id="RU000481"/>
    </source>
</evidence>
<dbReference type="InterPro" id="IPR004839">
    <property type="entry name" value="Aminotransferase_I/II_large"/>
</dbReference>
<accession>A0A483CYZ8</accession>
<evidence type="ECO:0000313" key="9">
    <source>
        <dbReference type="EMBL" id="TAJ45512.1"/>
    </source>
</evidence>
<dbReference type="AlphaFoldDB" id="A0A483CYZ8"/>